<dbReference type="InterPro" id="IPR015421">
    <property type="entry name" value="PyrdxlP-dep_Trfase_major"/>
</dbReference>
<dbReference type="GO" id="GO:0030170">
    <property type="term" value="F:pyridoxal phosphate binding"/>
    <property type="evidence" value="ECO:0007669"/>
    <property type="project" value="InterPro"/>
</dbReference>
<dbReference type="GO" id="GO:0000105">
    <property type="term" value="P:L-histidine biosynthetic process"/>
    <property type="evidence" value="ECO:0007669"/>
    <property type="project" value="UniProtKB-UniRule"/>
</dbReference>
<feature type="modified residue" description="N6-(pyridoxal phosphate)lysine" evidence="11">
    <location>
        <position position="217"/>
    </location>
</feature>
<dbReference type="GO" id="GO:0004400">
    <property type="term" value="F:histidinol-phosphate transaminase activity"/>
    <property type="evidence" value="ECO:0007669"/>
    <property type="project" value="UniProtKB-UniRule"/>
</dbReference>
<evidence type="ECO:0000256" key="11">
    <source>
        <dbReference type="HAMAP-Rule" id="MF_01023"/>
    </source>
</evidence>
<name>A0A847SI82_9NEIS</name>
<keyword evidence="8 11" id="KW-0663">Pyridoxal phosphate</keyword>
<evidence type="ECO:0000259" key="12">
    <source>
        <dbReference type="Pfam" id="PF00155"/>
    </source>
</evidence>
<evidence type="ECO:0000256" key="2">
    <source>
        <dbReference type="ARBA" id="ARBA00005011"/>
    </source>
</evidence>
<evidence type="ECO:0000313" key="13">
    <source>
        <dbReference type="EMBL" id="NLR76869.1"/>
    </source>
</evidence>
<evidence type="ECO:0000256" key="10">
    <source>
        <dbReference type="ARBA" id="ARBA00047481"/>
    </source>
</evidence>
<dbReference type="Pfam" id="PF00155">
    <property type="entry name" value="Aminotran_1_2"/>
    <property type="match status" value="1"/>
</dbReference>
<comment type="subunit">
    <text evidence="4 11">Homodimer.</text>
</comment>
<feature type="domain" description="Aminotransferase class I/classII large" evidence="12">
    <location>
        <begin position="27"/>
        <end position="345"/>
    </location>
</feature>
<evidence type="ECO:0000256" key="4">
    <source>
        <dbReference type="ARBA" id="ARBA00011738"/>
    </source>
</evidence>
<comment type="similarity">
    <text evidence="3 11">Belongs to the class-II pyridoxal-phosphate-dependent aminotransferase family. Histidinol-phosphate aminotransferase subfamily.</text>
</comment>
<dbReference type="Proteomes" id="UP000587991">
    <property type="component" value="Unassembled WGS sequence"/>
</dbReference>
<dbReference type="NCBIfam" id="TIGR01141">
    <property type="entry name" value="hisC"/>
    <property type="match status" value="1"/>
</dbReference>
<dbReference type="InterPro" id="IPR005861">
    <property type="entry name" value="HisP_aminotrans"/>
</dbReference>
<evidence type="ECO:0000256" key="6">
    <source>
        <dbReference type="ARBA" id="ARBA00022605"/>
    </source>
</evidence>
<dbReference type="EMBL" id="JABAIM010000005">
    <property type="protein sequence ID" value="NLR76869.1"/>
    <property type="molecule type" value="Genomic_DNA"/>
</dbReference>
<dbReference type="InterPro" id="IPR050106">
    <property type="entry name" value="HistidinolP_aminotransfase"/>
</dbReference>
<dbReference type="SUPFAM" id="SSF53383">
    <property type="entry name" value="PLP-dependent transferases"/>
    <property type="match status" value="1"/>
</dbReference>
<keyword evidence="6 11" id="KW-0028">Amino-acid biosynthesis</keyword>
<dbReference type="Gene3D" id="3.90.1150.10">
    <property type="entry name" value="Aspartate Aminotransferase, domain 1"/>
    <property type="match status" value="1"/>
</dbReference>
<evidence type="ECO:0000256" key="8">
    <source>
        <dbReference type="ARBA" id="ARBA00022898"/>
    </source>
</evidence>
<dbReference type="InterPro" id="IPR015424">
    <property type="entry name" value="PyrdxlP-dep_Trfase"/>
</dbReference>
<gene>
    <name evidence="11" type="primary">hisC</name>
    <name evidence="13" type="ORF">HF682_17000</name>
</gene>
<evidence type="ECO:0000256" key="3">
    <source>
        <dbReference type="ARBA" id="ARBA00007970"/>
    </source>
</evidence>
<dbReference type="PANTHER" id="PTHR43643:SF6">
    <property type="entry name" value="HISTIDINOL-PHOSPHATE AMINOTRANSFERASE"/>
    <property type="match status" value="1"/>
</dbReference>
<dbReference type="EC" id="2.6.1.9" evidence="11"/>
<comment type="caution">
    <text evidence="13">The sequence shown here is derived from an EMBL/GenBank/DDBJ whole genome shotgun (WGS) entry which is preliminary data.</text>
</comment>
<comment type="pathway">
    <text evidence="2 11">Amino-acid biosynthesis; L-histidine biosynthesis; L-histidine from 5-phospho-alpha-D-ribose 1-diphosphate: step 7/9.</text>
</comment>
<dbReference type="InterPro" id="IPR004839">
    <property type="entry name" value="Aminotransferase_I/II_large"/>
</dbReference>
<evidence type="ECO:0000256" key="7">
    <source>
        <dbReference type="ARBA" id="ARBA00022679"/>
    </source>
</evidence>
<dbReference type="AlphaFoldDB" id="A0A847SI82"/>
<evidence type="ECO:0000256" key="5">
    <source>
        <dbReference type="ARBA" id="ARBA00022576"/>
    </source>
</evidence>
<dbReference type="UniPathway" id="UPA00031">
    <property type="reaction ID" value="UER00012"/>
</dbReference>
<organism evidence="13 14">
    <name type="scientific">Leeia aquatica</name>
    <dbReference type="NCBI Taxonomy" id="2725557"/>
    <lineage>
        <taxon>Bacteria</taxon>
        <taxon>Pseudomonadati</taxon>
        <taxon>Pseudomonadota</taxon>
        <taxon>Betaproteobacteria</taxon>
        <taxon>Neisseriales</taxon>
        <taxon>Leeiaceae</taxon>
        <taxon>Leeia</taxon>
    </lineage>
</organism>
<comment type="cofactor">
    <cofactor evidence="1 11">
        <name>pyridoxal 5'-phosphate</name>
        <dbReference type="ChEBI" id="CHEBI:597326"/>
    </cofactor>
</comment>
<keyword evidence="5 11" id="KW-0032">Aminotransferase</keyword>
<evidence type="ECO:0000256" key="9">
    <source>
        <dbReference type="ARBA" id="ARBA00023102"/>
    </source>
</evidence>
<reference evidence="13 14" key="1">
    <citation type="submission" date="2020-04" db="EMBL/GenBank/DDBJ databases">
        <title>Draft genome of Leeia sp. IMCC25680.</title>
        <authorList>
            <person name="Song J."/>
            <person name="Cho J.-C."/>
        </authorList>
    </citation>
    <scope>NUCLEOTIDE SEQUENCE [LARGE SCALE GENOMIC DNA]</scope>
    <source>
        <strain evidence="13 14">IMCC25680</strain>
    </source>
</reference>
<dbReference type="InterPro" id="IPR015422">
    <property type="entry name" value="PyrdxlP-dep_Trfase_small"/>
</dbReference>
<sequence>MPISPEALIRDDVRAMRAYQVHDSSGCIKLDANENPHALPQPLRTALAARLAEVALHHYPDGSVGAVKQRLRAHLQLADEYDILFGNGSDECIQLLVQAIAADGVKVMAAEPTFVVYRMAAQACRVTFVGVERRADLTVDVERMLDAIATHQPQLLFLTSPNNPSGDVLDEADLRRLIAAAPGLVVLDEAYIAFAKAPMLHLLDDYPNLLLMRTFSKIGAAGLRLGYVIGRRAWLTELDKLRMPYNINSLTQTAACFLLEHHDAIEQQVQQIRRDRDQLMADLATFPSLKVLPSQANMFLVRSEHAEALYHYLHERRILVRLTNWHPLLKHCIRISTGIPEENASLLAAVRDFFATRQA</sequence>
<dbReference type="Gene3D" id="3.40.640.10">
    <property type="entry name" value="Type I PLP-dependent aspartate aminotransferase-like (Major domain)"/>
    <property type="match status" value="1"/>
</dbReference>
<proteinExistence type="inferred from homology"/>
<accession>A0A847SI82</accession>
<keyword evidence="7 11" id="KW-0808">Transferase</keyword>
<keyword evidence="14" id="KW-1185">Reference proteome</keyword>
<dbReference type="CDD" id="cd00609">
    <property type="entry name" value="AAT_like"/>
    <property type="match status" value="1"/>
</dbReference>
<dbReference type="HAMAP" id="MF_01023">
    <property type="entry name" value="HisC_aminotrans_2"/>
    <property type="match status" value="1"/>
</dbReference>
<evidence type="ECO:0000313" key="14">
    <source>
        <dbReference type="Proteomes" id="UP000587991"/>
    </source>
</evidence>
<protein>
    <recommendedName>
        <fullName evidence="11">Histidinol-phosphate aminotransferase</fullName>
        <ecNumber evidence="11">2.6.1.9</ecNumber>
    </recommendedName>
    <alternativeName>
        <fullName evidence="11">Imidazole acetol-phosphate transaminase</fullName>
    </alternativeName>
</protein>
<dbReference type="PANTHER" id="PTHR43643">
    <property type="entry name" value="HISTIDINOL-PHOSPHATE AMINOTRANSFERASE 2"/>
    <property type="match status" value="1"/>
</dbReference>
<keyword evidence="9 11" id="KW-0368">Histidine biosynthesis</keyword>
<dbReference type="RefSeq" id="WP_168878540.1">
    <property type="nucleotide sequence ID" value="NZ_JABAIM010000005.1"/>
</dbReference>
<evidence type="ECO:0000256" key="1">
    <source>
        <dbReference type="ARBA" id="ARBA00001933"/>
    </source>
</evidence>
<comment type="catalytic activity">
    <reaction evidence="10 11">
        <text>L-histidinol phosphate + 2-oxoglutarate = 3-(imidazol-4-yl)-2-oxopropyl phosphate + L-glutamate</text>
        <dbReference type="Rhea" id="RHEA:23744"/>
        <dbReference type="ChEBI" id="CHEBI:16810"/>
        <dbReference type="ChEBI" id="CHEBI:29985"/>
        <dbReference type="ChEBI" id="CHEBI:57766"/>
        <dbReference type="ChEBI" id="CHEBI:57980"/>
        <dbReference type="EC" id="2.6.1.9"/>
    </reaction>
</comment>